<keyword evidence="2" id="KW-1185">Reference proteome</keyword>
<dbReference type="AlphaFoldDB" id="A0A2C5YC04"/>
<accession>A0A2C5YC04</accession>
<protein>
    <submittedName>
        <fullName evidence="1">Uncharacterized protein</fullName>
    </submittedName>
</protein>
<dbReference type="Proteomes" id="UP000226192">
    <property type="component" value="Unassembled WGS sequence"/>
</dbReference>
<name>A0A2C5YC04_9HYPO</name>
<evidence type="ECO:0000313" key="1">
    <source>
        <dbReference type="EMBL" id="PHH65246.1"/>
    </source>
</evidence>
<organism evidence="1 2">
    <name type="scientific">Ophiocordyceps australis</name>
    <dbReference type="NCBI Taxonomy" id="1399860"/>
    <lineage>
        <taxon>Eukaryota</taxon>
        <taxon>Fungi</taxon>
        <taxon>Dikarya</taxon>
        <taxon>Ascomycota</taxon>
        <taxon>Pezizomycotina</taxon>
        <taxon>Sordariomycetes</taxon>
        <taxon>Hypocreomycetidae</taxon>
        <taxon>Hypocreales</taxon>
        <taxon>Ophiocordycipitaceae</taxon>
        <taxon>Ophiocordyceps</taxon>
    </lineage>
</organism>
<comment type="caution">
    <text evidence="1">The sequence shown here is derived from an EMBL/GenBank/DDBJ whole genome shotgun (WGS) entry which is preliminary data.</text>
</comment>
<evidence type="ECO:0000313" key="2">
    <source>
        <dbReference type="Proteomes" id="UP000226192"/>
    </source>
</evidence>
<proteinExistence type="predicted"/>
<sequence length="69" mass="7685">MPPLATCLEAGNVAFAQHESSLLSVISLKPSQQWTSNCQRLMIGVDMEFGQVSTPRVVYNKIQVDLFKM</sequence>
<reference evidence="1 2" key="1">
    <citation type="submission" date="2017-06" db="EMBL/GenBank/DDBJ databases">
        <title>Ant-infecting Ophiocordyceps genomes reveal a high diversity of potential behavioral manipulation genes and a possible major role for enterotoxins.</title>
        <authorList>
            <person name="De Bekker C."/>
            <person name="Evans H.C."/>
            <person name="Brachmann A."/>
            <person name="Hughes D.P."/>
        </authorList>
    </citation>
    <scope>NUCLEOTIDE SEQUENCE [LARGE SCALE GENOMIC DNA]</scope>
    <source>
        <strain evidence="1 2">Map64</strain>
    </source>
</reference>
<gene>
    <name evidence="1" type="ORF">CDD81_3105</name>
</gene>
<dbReference type="EMBL" id="NJET01000020">
    <property type="protein sequence ID" value="PHH65246.1"/>
    <property type="molecule type" value="Genomic_DNA"/>
</dbReference>